<proteinExistence type="predicted"/>
<protein>
    <submittedName>
        <fullName evidence="1">Uncharacterized protein</fullName>
    </submittedName>
</protein>
<evidence type="ECO:0000313" key="2">
    <source>
        <dbReference type="Proteomes" id="UP000034810"/>
    </source>
</evidence>
<dbReference type="AlphaFoldDB" id="A0A0G1CAD9"/>
<reference evidence="1 2" key="1">
    <citation type="journal article" date="2015" name="Nature">
        <title>rRNA introns, odd ribosomes, and small enigmatic genomes across a large radiation of phyla.</title>
        <authorList>
            <person name="Brown C.T."/>
            <person name="Hug L.A."/>
            <person name="Thomas B.C."/>
            <person name="Sharon I."/>
            <person name="Castelle C.J."/>
            <person name="Singh A."/>
            <person name="Wilkins M.J."/>
            <person name="Williams K.H."/>
            <person name="Banfield J.F."/>
        </authorList>
    </citation>
    <scope>NUCLEOTIDE SEQUENCE [LARGE SCALE GENOMIC DNA]</scope>
</reference>
<name>A0A0G1CAD9_9BACT</name>
<evidence type="ECO:0000313" key="1">
    <source>
        <dbReference type="EMBL" id="KKS82404.1"/>
    </source>
</evidence>
<dbReference type="Proteomes" id="UP000034810">
    <property type="component" value="Unassembled WGS sequence"/>
</dbReference>
<gene>
    <name evidence="1" type="ORF">UV58_C0010G0024</name>
</gene>
<sequence>MGLAEILIFFEISSKHMEKGFLEQGMKNEERFFSENEKLRRARGLLNEERKVTVRFPDGTIEEGWRVAQVIPEDEEGKQIVVVVNSDQTMRRAVALDEFLSWQK</sequence>
<comment type="caution">
    <text evidence="1">The sequence shown here is derived from an EMBL/GenBank/DDBJ whole genome shotgun (WGS) entry which is preliminary data.</text>
</comment>
<dbReference type="EMBL" id="LCFA01000010">
    <property type="protein sequence ID" value="KKS82404.1"/>
    <property type="molecule type" value="Genomic_DNA"/>
</dbReference>
<organism evidence="1 2">
    <name type="scientific">Candidatus Wolfebacteria bacterium GW2011_GWC1_43_10</name>
    <dbReference type="NCBI Taxonomy" id="1619011"/>
    <lineage>
        <taxon>Bacteria</taxon>
        <taxon>Candidatus Wolfeibacteriota</taxon>
    </lineage>
</organism>
<accession>A0A0G1CAD9</accession>